<feature type="region of interest" description="Disordered" evidence="3">
    <location>
        <begin position="1"/>
        <end position="21"/>
    </location>
</feature>
<dbReference type="InterPro" id="IPR012340">
    <property type="entry name" value="NA-bd_OB-fold"/>
</dbReference>
<dbReference type="InterPro" id="IPR012310">
    <property type="entry name" value="DNA_ligase_ATP-dep_cent"/>
</dbReference>
<dbReference type="Pfam" id="PF04679">
    <property type="entry name" value="DNA_ligase_A_C"/>
    <property type="match status" value="1"/>
</dbReference>
<dbReference type="InterPro" id="IPR050191">
    <property type="entry name" value="ATP-dep_DNA_ligase"/>
</dbReference>
<evidence type="ECO:0000259" key="4">
    <source>
        <dbReference type="PROSITE" id="PS50160"/>
    </source>
</evidence>
<dbReference type="Proteomes" id="UP000324705">
    <property type="component" value="Chromosome 3A"/>
</dbReference>
<evidence type="ECO:0000256" key="2">
    <source>
        <dbReference type="ARBA" id="ARBA00022598"/>
    </source>
</evidence>
<dbReference type="PROSITE" id="PS50160">
    <property type="entry name" value="DNA_LIGASE_A3"/>
    <property type="match status" value="1"/>
</dbReference>
<dbReference type="GO" id="GO:0005524">
    <property type="term" value="F:ATP binding"/>
    <property type="evidence" value="ECO:0007669"/>
    <property type="project" value="InterPro"/>
</dbReference>
<dbReference type="Gene3D" id="3.30.1490.70">
    <property type="match status" value="1"/>
</dbReference>
<dbReference type="SUPFAM" id="SSF50249">
    <property type="entry name" value="Nucleic acid-binding proteins"/>
    <property type="match status" value="1"/>
</dbReference>
<dbReference type="AlphaFoldDB" id="A0A9R0RNA3"/>
<dbReference type="Gene3D" id="2.40.50.140">
    <property type="entry name" value="Nucleic acid-binding proteins"/>
    <property type="match status" value="1"/>
</dbReference>
<evidence type="ECO:0000313" key="6">
    <source>
        <dbReference type="Proteomes" id="UP000324705"/>
    </source>
</evidence>
<dbReference type="GO" id="GO:0006273">
    <property type="term" value="P:lagging strand elongation"/>
    <property type="evidence" value="ECO:0007669"/>
    <property type="project" value="TreeGrafter"/>
</dbReference>
<organism evidence="5 6">
    <name type="scientific">Triticum turgidum subsp. durum</name>
    <name type="common">Durum wheat</name>
    <name type="synonym">Triticum durum</name>
    <dbReference type="NCBI Taxonomy" id="4567"/>
    <lineage>
        <taxon>Eukaryota</taxon>
        <taxon>Viridiplantae</taxon>
        <taxon>Streptophyta</taxon>
        <taxon>Embryophyta</taxon>
        <taxon>Tracheophyta</taxon>
        <taxon>Spermatophyta</taxon>
        <taxon>Magnoliopsida</taxon>
        <taxon>Liliopsida</taxon>
        <taxon>Poales</taxon>
        <taxon>Poaceae</taxon>
        <taxon>BOP clade</taxon>
        <taxon>Pooideae</taxon>
        <taxon>Triticodae</taxon>
        <taxon>Triticeae</taxon>
        <taxon>Triticinae</taxon>
        <taxon>Triticum</taxon>
    </lineage>
</organism>
<dbReference type="GO" id="GO:0006281">
    <property type="term" value="P:DNA repair"/>
    <property type="evidence" value="ECO:0007669"/>
    <property type="project" value="InterPro"/>
</dbReference>
<gene>
    <name evidence="5" type="ORF">TRITD_3Av1G176280</name>
</gene>
<dbReference type="FunFam" id="2.40.50.140:FF:000220">
    <property type="entry name" value="DNA ligase"/>
    <property type="match status" value="1"/>
</dbReference>
<feature type="domain" description="ATP-dependent DNA ligase family profile" evidence="4">
    <location>
        <begin position="23"/>
        <end position="107"/>
    </location>
</feature>
<dbReference type="GO" id="GO:0006310">
    <property type="term" value="P:DNA recombination"/>
    <property type="evidence" value="ECO:0007669"/>
    <property type="project" value="InterPro"/>
</dbReference>
<evidence type="ECO:0000256" key="3">
    <source>
        <dbReference type="SAM" id="MobiDB-lite"/>
    </source>
</evidence>
<dbReference type="EMBL" id="LT934115">
    <property type="protein sequence ID" value="VAH63178.1"/>
    <property type="molecule type" value="Genomic_DNA"/>
</dbReference>
<sequence>MFVTADESISSTQVEEDEASIDNSSTLHRMSSFFEKACQSSCEGIMLKTLDIDAGYSASKRCDSWLKVKRDYVEGLGDSLDLVPIGAWYGNGRKAGWYSPFLMACYNPESEEFQSVCRVMSGFSDDFYKEMKEFYSGEKILPKKPVYYKTDEQPELWFTAEQVWEIRGADLTLSPVHHAAIGIVHPSRGISVRMPRHIRCVPDRSPEDCSTAADVASMFRAQTRKMEVSSNGPGASHQ</sequence>
<dbReference type="PANTHER" id="PTHR45674:SF9">
    <property type="entry name" value="DNA LIGASE 3"/>
    <property type="match status" value="1"/>
</dbReference>
<dbReference type="SUPFAM" id="SSF56091">
    <property type="entry name" value="DNA ligase/mRNA capping enzyme, catalytic domain"/>
    <property type="match status" value="1"/>
</dbReference>
<name>A0A9R0RNA3_TRITD</name>
<dbReference type="GO" id="GO:0003910">
    <property type="term" value="F:DNA ligase (ATP) activity"/>
    <property type="evidence" value="ECO:0007669"/>
    <property type="project" value="InterPro"/>
</dbReference>
<accession>A0A9R0RNA3</accession>
<dbReference type="InterPro" id="IPR012309">
    <property type="entry name" value="DNA_ligase_ATP-dep_C"/>
</dbReference>
<comment type="similarity">
    <text evidence="1">Belongs to the ATP-dependent DNA ligase family.</text>
</comment>
<keyword evidence="6" id="KW-1185">Reference proteome</keyword>
<dbReference type="Gramene" id="TRITD3Av1G176280.17">
    <property type="protein sequence ID" value="TRITD3Av1G176280.17"/>
    <property type="gene ID" value="TRITD3Av1G176280"/>
</dbReference>
<evidence type="ECO:0000313" key="5">
    <source>
        <dbReference type="EMBL" id="VAH63178.1"/>
    </source>
</evidence>
<dbReference type="Pfam" id="PF01068">
    <property type="entry name" value="DNA_ligase_A_M"/>
    <property type="match status" value="1"/>
</dbReference>
<protein>
    <recommendedName>
        <fullName evidence="4">ATP-dependent DNA ligase family profile domain-containing protein</fullName>
    </recommendedName>
</protein>
<dbReference type="CDD" id="cd07969">
    <property type="entry name" value="OBF_DNA_ligase_I"/>
    <property type="match status" value="1"/>
</dbReference>
<reference evidence="5 6" key="1">
    <citation type="submission" date="2017-09" db="EMBL/GenBank/DDBJ databases">
        <authorList>
            <consortium name="International Durum Wheat Genome Sequencing Consortium (IDWGSC)"/>
            <person name="Milanesi L."/>
        </authorList>
    </citation>
    <scope>NUCLEOTIDE SEQUENCE [LARGE SCALE GENOMIC DNA]</scope>
    <source>
        <strain evidence="6">cv. Svevo</strain>
    </source>
</reference>
<dbReference type="PANTHER" id="PTHR45674">
    <property type="entry name" value="DNA LIGASE 1/3 FAMILY MEMBER"/>
    <property type="match status" value="1"/>
</dbReference>
<proteinExistence type="inferred from homology"/>
<evidence type="ECO:0000256" key="1">
    <source>
        <dbReference type="ARBA" id="ARBA00007572"/>
    </source>
</evidence>
<keyword evidence="2" id="KW-0436">Ligase</keyword>